<dbReference type="AlphaFoldDB" id="A0A7W5FRU0"/>
<dbReference type="Proteomes" id="UP000541535">
    <property type="component" value="Unassembled WGS sequence"/>
</dbReference>
<evidence type="ECO:0000313" key="2">
    <source>
        <dbReference type="Proteomes" id="UP000541535"/>
    </source>
</evidence>
<name>A0A7W5FRU0_9BURK</name>
<keyword evidence="2" id="KW-1185">Reference proteome</keyword>
<dbReference type="EMBL" id="JACHXD010000001">
    <property type="protein sequence ID" value="MBB3117064.1"/>
    <property type="molecule type" value="Genomic_DNA"/>
</dbReference>
<organism evidence="1 2">
    <name type="scientific">Pseudoduganella violacea</name>
    <dbReference type="NCBI Taxonomy" id="1715466"/>
    <lineage>
        <taxon>Bacteria</taxon>
        <taxon>Pseudomonadati</taxon>
        <taxon>Pseudomonadota</taxon>
        <taxon>Betaproteobacteria</taxon>
        <taxon>Burkholderiales</taxon>
        <taxon>Oxalobacteraceae</taxon>
        <taxon>Telluria group</taxon>
        <taxon>Pseudoduganella</taxon>
    </lineage>
</organism>
<evidence type="ECO:0000313" key="1">
    <source>
        <dbReference type="EMBL" id="MBB3117064.1"/>
    </source>
</evidence>
<proteinExistence type="predicted"/>
<dbReference type="InterPro" id="IPR027599">
    <property type="entry name" value="PqqD-rel_X"/>
</dbReference>
<dbReference type="RefSeq" id="WP_221208001.1">
    <property type="nucleotide sequence ID" value="NZ_JACHXD010000001.1"/>
</dbReference>
<protein>
    <submittedName>
        <fullName evidence="1">PqqD family protein of HPr-rel-A system</fullName>
    </submittedName>
</protein>
<reference evidence="1 2" key="1">
    <citation type="submission" date="2020-08" db="EMBL/GenBank/DDBJ databases">
        <title>Genomic Encyclopedia of Type Strains, Phase III (KMG-III): the genomes of soil and plant-associated and newly described type strains.</title>
        <authorList>
            <person name="Whitman W."/>
        </authorList>
    </citation>
    <scope>NUCLEOTIDE SEQUENCE [LARGE SCALE GENOMIC DNA]</scope>
    <source>
        <strain evidence="1 2">CECT 8897</strain>
    </source>
</reference>
<gene>
    <name evidence="1" type="ORF">FHS03_000083</name>
</gene>
<sequence length="85" mass="9202">MMAQRWRLAPGQTLLHRGWDGEYVVYNSLSGDTHLLTAAAMALLLALREAEADAAALARRLSLPAAEDAADLLADLQELDLVEPC</sequence>
<dbReference type="NCBIfam" id="TIGR04353">
    <property type="entry name" value="PqqD_rel_X"/>
    <property type="match status" value="1"/>
</dbReference>
<accession>A0A7W5FRU0</accession>
<comment type="caution">
    <text evidence="1">The sequence shown here is derived from an EMBL/GenBank/DDBJ whole genome shotgun (WGS) entry which is preliminary data.</text>
</comment>